<keyword evidence="1" id="KW-0472">Membrane</keyword>
<dbReference type="EMBL" id="MFKV01000008">
    <property type="protein sequence ID" value="OGG50667.1"/>
    <property type="molecule type" value="Genomic_DNA"/>
</dbReference>
<comment type="caution">
    <text evidence="3">The sequence shown here is derived from an EMBL/GenBank/DDBJ whole genome shotgun (WGS) entry which is preliminary data.</text>
</comment>
<dbReference type="InterPro" id="IPR020846">
    <property type="entry name" value="MFS_dom"/>
</dbReference>
<sequence length="59" mass="6685">MWGNLIIIGSIIWAIAGVYFIYTLGAAIITWQWKQFWIALLLFIFISLVQIVLAALAES</sequence>
<organism evidence="3 4">
    <name type="scientific">Candidatus Kaiserbacteria bacterium RIFCSPHIGHO2_01_FULL_54_36</name>
    <dbReference type="NCBI Taxonomy" id="1798482"/>
    <lineage>
        <taxon>Bacteria</taxon>
        <taxon>Candidatus Kaiseribacteriota</taxon>
    </lineage>
</organism>
<name>A0A1F6CNK2_9BACT</name>
<keyword evidence="1" id="KW-0812">Transmembrane</keyword>
<feature type="transmembrane region" description="Helical" evidence="1">
    <location>
        <begin position="6"/>
        <end position="29"/>
    </location>
</feature>
<gene>
    <name evidence="3" type="ORF">A2763_03620</name>
</gene>
<protein>
    <recommendedName>
        <fullName evidence="2">Major facilitator superfamily (MFS) profile domain-containing protein</fullName>
    </recommendedName>
</protein>
<evidence type="ECO:0000313" key="4">
    <source>
        <dbReference type="Proteomes" id="UP000178370"/>
    </source>
</evidence>
<evidence type="ECO:0000313" key="3">
    <source>
        <dbReference type="EMBL" id="OGG50667.1"/>
    </source>
</evidence>
<keyword evidence="1" id="KW-1133">Transmembrane helix</keyword>
<dbReference type="AlphaFoldDB" id="A0A1F6CNK2"/>
<proteinExistence type="predicted"/>
<evidence type="ECO:0000259" key="2">
    <source>
        <dbReference type="PROSITE" id="PS50850"/>
    </source>
</evidence>
<dbReference type="PROSITE" id="PS50850">
    <property type="entry name" value="MFS"/>
    <property type="match status" value="1"/>
</dbReference>
<feature type="domain" description="Major facilitator superfamily (MFS) profile" evidence="2">
    <location>
        <begin position="1"/>
        <end position="59"/>
    </location>
</feature>
<reference evidence="3 4" key="1">
    <citation type="journal article" date="2016" name="Nat. Commun.">
        <title>Thousands of microbial genomes shed light on interconnected biogeochemical processes in an aquifer system.</title>
        <authorList>
            <person name="Anantharaman K."/>
            <person name="Brown C.T."/>
            <person name="Hug L.A."/>
            <person name="Sharon I."/>
            <person name="Castelle C.J."/>
            <person name="Probst A.J."/>
            <person name="Thomas B.C."/>
            <person name="Singh A."/>
            <person name="Wilkins M.J."/>
            <person name="Karaoz U."/>
            <person name="Brodie E.L."/>
            <person name="Williams K.H."/>
            <person name="Hubbard S.S."/>
            <person name="Banfield J.F."/>
        </authorList>
    </citation>
    <scope>NUCLEOTIDE SEQUENCE [LARGE SCALE GENOMIC DNA]</scope>
</reference>
<evidence type="ECO:0000256" key="1">
    <source>
        <dbReference type="SAM" id="Phobius"/>
    </source>
</evidence>
<accession>A0A1F6CNK2</accession>
<dbReference type="Proteomes" id="UP000178370">
    <property type="component" value="Unassembled WGS sequence"/>
</dbReference>
<feature type="transmembrane region" description="Helical" evidence="1">
    <location>
        <begin position="36"/>
        <end position="57"/>
    </location>
</feature>
<dbReference type="GO" id="GO:0022857">
    <property type="term" value="F:transmembrane transporter activity"/>
    <property type="evidence" value="ECO:0007669"/>
    <property type="project" value="InterPro"/>
</dbReference>